<evidence type="ECO:0000313" key="1">
    <source>
        <dbReference type="EMBL" id="KIM96667.1"/>
    </source>
</evidence>
<dbReference type="EMBL" id="KN832883">
    <property type="protein sequence ID" value="KIM96667.1"/>
    <property type="molecule type" value="Genomic_DNA"/>
</dbReference>
<dbReference type="AlphaFoldDB" id="A0A0C3D418"/>
<gene>
    <name evidence="1" type="ORF">OIDMADRAFT_58242</name>
</gene>
<reference evidence="1 2" key="1">
    <citation type="submission" date="2014-04" db="EMBL/GenBank/DDBJ databases">
        <authorList>
            <consortium name="DOE Joint Genome Institute"/>
            <person name="Kuo A."/>
            <person name="Martino E."/>
            <person name="Perotto S."/>
            <person name="Kohler A."/>
            <person name="Nagy L.G."/>
            <person name="Floudas D."/>
            <person name="Copeland A."/>
            <person name="Barry K.W."/>
            <person name="Cichocki N."/>
            <person name="Veneault-Fourrey C."/>
            <person name="LaButti K."/>
            <person name="Lindquist E.A."/>
            <person name="Lipzen A."/>
            <person name="Lundell T."/>
            <person name="Morin E."/>
            <person name="Murat C."/>
            <person name="Sun H."/>
            <person name="Tunlid A."/>
            <person name="Henrissat B."/>
            <person name="Grigoriev I.V."/>
            <person name="Hibbett D.S."/>
            <person name="Martin F."/>
            <person name="Nordberg H.P."/>
            <person name="Cantor M.N."/>
            <person name="Hua S.X."/>
        </authorList>
    </citation>
    <scope>NUCLEOTIDE SEQUENCE [LARGE SCALE GENOMIC DNA]</scope>
    <source>
        <strain evidence="1 2">Zn</strain>
    </source>
</reference>
<keyword evidence="2" id="KW-1185">Reference proteome</keyword>
<evidence type="ECO:0000313" key="2">
    <source>
        <dbReference type="Proteomes" id="UP000054321"/>
    </source>
</evidence>
<dbReference type="Proteomes" id="UP000054321">
    <property type="component" value="Unassembled WGS sequence"/>
</dbReference>
<organism evidence="1 2">
    <name type="scientific">Oidiodendron maius (strain Zn)</name>
    <dbReference type="NCBI Taxonomy" id="913774"/>
    <lineage>
        <taxon>Eukaryota</taxon>
        <taxon>Fungi</taxon>
        <taxon>Dikarya</taxon>
        <taxon>Ascomycota</taxon>
        <taxon>Pezizomycotina</taxon>
        <taxon>Leotiomycetes</taxon>
        <taxon>Leotiomycetes incertae sedis</taxon>
        <taxon>Myxotrichaceae</taxon>
        <taxon>Oidiodendron</taxon>
    </lineage>
</organism>
<sequence>MPRRKQHCISGDSCVGGPWKGSLLKQISGTFGDESAVKSPSHTVPFLIVMDLFTQHDSGLDTLPYTILCPNSGMPDCMCGTHPSSPFPAEFNNCSAATLPWTEHPLSRDAYQPMCSNPAMPAPSFHYSHPPSAFLEGQALTDSSEKSSQGLDCACLREILLVSEQLERYTASKPGFKNLVTLSRRVIEACERYPQCQKCEEFLITTLCVTALRRTSAYYRELASAPQEAFALDERTFRCRVGSFETGAVLDEDTCKLVLCAEIERSLQSMAELENLLGPESRKAKPMGEVTLHYYQEVIKKVKNNLQDALDLLQSKDG</sequence>
<protein>
    <submittedName>
        <fullName evidence="1">Uncharacterized protein</fullName>
    </submittedName>
</protein>
<dbReference type="InParanoid" id="A0A0C3D418"/>
<accession>A0A0C3D418</accession>
<name>A0A0C3D418_OIDMZ</name>
<reference evidence="2" key="2">
    <citation type="submission" date="2015-01" db="EMBL/GenBank/DDBJ databases">
        <title>Evolutionary Origins and Diversification of the Mycorrhizal Mutualists.</title>
        <authorList>
            <consortium name="DOE Joint Genome Institute"/>
            <consortium name="Mycorrhizal Genomics Consortium"/>
            <person name="Kohler A."/>
            <person name="Kuo A."/>
            <person name="Nagy L.G."/>
            <person name="Floudas D."/>
            <person name="Copeland A."/>
            <person name="Barry K.W."/>
            <person name="Cichocki N."/>
            <person name="Veneault-Fourrey C."/>
            <person name="LaButti K."/>
            <person name="Lindquist E.A."/>
            <person name="Lipzen A."/>
            <person name="Lundell T."/>
            <person name="Morin E."/>
            <person name="Murat C."/>
            <person name="Riley R."/>
            <person name="Ohm R."/>
            <person name="Sun H."/>
            <person name="Tunlid A."/>
            <person name="Henrissat B."/>
            <person name="Grigoriev I.V."/>
            <person name="Hibbett D.S."/>
            <person name="Martin F."/>
        </authorList>
    </citation>
    <scope>NUCLEOTIDE SEQUENCE [LARGE SCALE GENOMIC DNA]</scope>
    <source>
        <strain evidence="2">Zn</strain>
    </source>
</reference>
<proteinExistence type="predicted"/>
<dbReference type="HOGENOM" id="CLU_1046213_0_0_1"/>